<organism evidence="2 3">
    <name type="scientific">Tachysurus vachellii</name>
    <name type="common">Darkbarbel catfish</name>
    <name type="synonym">Pelteobagrus vachellii</name>
    <dbReference type="NCBI Taxonomy" id="175792"/>
    <lineage>
        <taxon>Eukaryota</taxon>
        <taxon>Metazoa</taxon>
        <taxon>Chordata</taxon>
        <taxon>Craniata</taxon>
        <taxon>Vertebrata</taxon>
        <taxon>Euteleostomi</taxon>
        <taxon>Actinopterygii</taxon>
        <taxon>Neopterygii</taxon>
        <taxon>Teleostei</taxon>
        <taxon>Ostariophysi</taxon>
        <taxon>Siluriformes</taxon>
        <taxon>Bagridae</taxon>
        <taxon>Tachysurus</taxon>
    </lineage>
</organism>
<gene>
    <name evidence="2" type="ORF">Q7C36_015351</name>
</gene>
<feature type="region of interest" description="Disordered" evidence="1">
    <location>
        <begin position="317"/>
        <end position="343"/>
    </location>
</feature>
<keyword evidence="3" id="KW-1185">Reference proteome</keyword>
<dbReference type="Proteomes" id="UP001187315">
    <property type="component" value="Unassembled WGS sequence"/>
</dbReference>
<evidence type="ECO:0000256" key="1">
    <source>
        <dbReference type="SAM" id="MobiDB-lite"/>
    </source>
</evidence>
<proteinExistence type="predicted"/>
<accession>A0AA88MEU0</accession>
<feature type="compositionally biased region" description="Low complexity" evidence="1">
    <location>
        <begin position="190"/>
        <end position="210"/>
    </location>
</feature>
<reference evidence="2" key="1">
    <citation type="submission" date="2023-08" db="EMBL/GenBank/DDBJ databases">
        <title>Pelteobagrus vachellii genome.</title>
        <authorList>
            <person name="Liu H."/>
        </authorList>
    </citation>
    <scope>NUCLEOTIDE SEQUENCE</scope>
    <source>
        <strain evidence="2">PRFRI_2022a</strain>
        <tissue evidence="2">Muscle</tissue>
    </source>
</reference>
<name>A0AA88MEU0_TACVA</name>
<dbReference type="AlphaFoldDB" id="A0AA88MEU0"/>
<sequence>MNPSPQGQPIHPGHTIRIFPHHPRPSPYPRLKDFSQHYTIYLIKNLQQEEAMGVFTSEGSSKSSLLSFSNYARSFNEIQSLLSYVSKNPGAPAVSSEGDQLVGFGAHAKSTWQEIWNNRADGYASFILGATCVPGTRMYKLQQYLRNQVQSAGLSVVASSAASKPMEMDDDDELESAMLNISPSKLQLWSPRPLSSTSSSSAAELGRSAGPGKVPSAALSITPPDTKQLPPVNDLTAQKTPVALPKELMFLVPEQSVSTQSMMRLVSTADISTTDSSPVCRTPIIEECGKDENLSSSENTSYSVLHTAEASHDSLSSALGSSVCSPPPLQQTPKTISRGPPLQPLDYDYDAPCSYASTSTCANYTLDP</sequence>
<comment type="caution">
    <text evidence="2">The sequence shown here is derived from an EMBL/GenBank/DDBJ whole genome shotgun (WGS) entry which is preliminary data.</text>
</comment>
<feature type="region of interest" description="Disordered" evidence="1">
    <location>
        <begin position="188"/>
        <end position="233"/>
    </location>
</feature>
<feature type="region of interest" description="Disordered" evidence="1">
    <location>
        <begin position="1"/>
        <end position="22"/>
    </location>
</feature>
<evidence type="ECO:0000313" key="2">
    <source>
        <dbReference type="EMBL" id="KAK2834650.1"/>
    </source>
</evidence>
<evidence type="ECO:0000313" key="3">
    <source>
        <dbReference type="Proteomes" id="UP001187315"/>
    </source>
</evidence>
<protein>
    <submittedName>
        <fullName evidence="2">Uncharacterized protein</fullName>
    </submittedName>
</protein>
<dbReference type="EMBL" id="JAVHJS010000015">
    <property type="protein sequence ID" value="KAK2834650.1"/>
    <property type="molecule type" value="Genomic_DNA"/>
</dbReference>